<name>A0A7Z2YCU9_9VIBR</name>
<dbReference type="InterPro" id="IPR011990">
    <property type="entry name" value="TPR-like_helical_dom_sf"/>
</dbReference>
<dbReference type="SUPFAM" id="SSF48452">
    <property type="entry name" value="TPR-like"/>
    <property type="match status" value="1"/>
</dbReference>
<keyword evidence="2" id="KW-1185">Reference proteome</keyword>
<organism evidence="1 2">
    <name type="scientific">Vibrio astriarenae</name>
    <dbReference type="NCBI Taxonomy" id="1481923"/>
    <lineage>
        <taxon>Bacteria</taxon>
        <taxon>Pseudomonadati</taxon>
        <taxon>Pseudomonadota</taxon>
        <taxon>Gammaproteobacteria</taxon>
        <taxon>Vibrionales</taxon>
        <taxon>Vibrionaceae</taxon>
        <taxon>Vibrio</taxon>
    </lineage>
</organism>
<dbReference type="Gene3D" id="1.25.40.10">
    <property type="entry name" value="Tetratricopeptide repeat domain"/>
    <property type="match status" value="1"/>
</dbReference>
<evidence type="ECO:0000313" key="2">
    <source>
        <dbReference type="Proteomes" id="UP000464262"/>
    </source>
</evidence>
<dbReference type="InterPro" id="IPR019734">
    <property type="entry name" value="TPR_rpt"/>
</dbReference>
<sequence length="753" mass="86166">MVGQGRLFHSFIGLLTILVALASFGVKADIYSSPLLREAEGLVDIIPQQSKELTKNFLSQRRLKAETNMNMVNRDGNADTRSPTSSVEALKILAQAEYNLGNYHASNQHLTEAIELTTQYTLPFLNIDVRILQTQLAWHADGNTEKAKVTLEGLRQDYLAIRNSEQFAKGINYKLTMFEAAIASAENNLERAQALYDAIKPYIDRANNPRVFIEFHTTVGKHYLEHRLYNRSLSSLLMAYWKAIEENSSAQLAIVNTYLANLFYEREVLDKALDHLSQAADFYGSYQASPKLIKLLKMMGDVYFQQGRYNLALVHYFNVLDQERNGSNVENVIDIRLSLAATYLQLYNYSLSEQYLKRAQELLRYTDIPAMKGRSLLLQAGLAYHQAEGSTVVELAEQALDIAVQTDNLELEANAHLLLQMGYERDKQFDFALLHLKHYNRINAILQESLNLINEEAFRQQKEFVEKTLHLEGQQQELAEINHELITFRRVTMGLIVTLMLLLIWFSRRGVVLQRQKQQLSIVNKELFSHTRSGLSNLRMLNKRLPLNQKGLLEWNVGELINEPLSDRLHFVLIDVPFLRNLYLQHGYKAGLELEQAFGAYLKEKVTAPARIYHYSDANLLYIEPKSDLELSPEDLFNKIQTWINEFEVEKKLNRTVRMGIADYPFLPRAYTAVDDKELLDILLMSASIARNISMKEQSSQWVYFKAIDNAPAASMGRGNVRAACQMAINQGLIKVHSSCKNEDNIKKLLKAN</sequence>
<dbReference type="Proteomes" id="UP000464262">
    <property type="component" value="Chromosome 1"/>
</dbReference>
<reference evidence="1 2" key="1">
    <citation type="submission" date="2020-01" db="EMBL/GenBank/DDBJ databases">
        <title>Whole genome and functional gene identification of agarase of Vibrio HN897.</title>
        <authorList>
            <person name="Liu Y."/>
            <person name="Zhao Z."/>
        </authorList>
    </citation>
    <scope>NUCLEOTIDE SEQUENCE [LARGE SCALE GENOMIC DNA]</scope>
    <source>
        <strain evidence="1 2">HN897</strain>
    </source>
</reference>
<accession>A0A7Z2YCU9</accession>
<dbReference type="KEGG" id="vas:GT360_03780"/>
<dbReference type="SMART" id="SM00028">
    <property type="entry name" value="TPR"/>
    <property type="match status" value="4"/>
</dbReference>
<proteinExistence type="predicted"/>
<gene>
    <name evidence="1" type="ORF">GT360_03780</name>
</gene>
<protein>
    <submittedName>
        <fullName evidence="1">Tetratricopeptide repeat protein</fullName>
    </submittedName>
</protein>
<dbReference type="RefSeq" id="WP_164647581.1">
    <property type="nucleotide sequence ID" value="NZ_CP047475.1"/>
</dbReference>
<dbReference type="AlphaFoldDB" id="A0A7Z2YCU9"/>
<evidence type="ECO:0000313" key="1">
    <source>
        <dbReference type="EMBL" id="QIA62686.1"/>
    </source>
</evidence>
<dbReference type="EMBL" id="CP047475">
    <property type="protein sequence ID" value="QIA62686.1"/>
    <property type="molecule type" value="Genomic_DNA"/>
</dbReference>